<dbReference type="AlphaFoldDB" id="A0A074ZRB8"/>
<dbReference type="Proteomes" id="UP000054324">
    <property type="component" value="Unassembled WGS sequence"/>
</dbReference>
<feature type="region of interest" description="Disordered" evidence="1">
    <location>
        <begin position="91"/>
        <end position="131"/>
    </location>
</feature>
<protein>
    <submittedName>
        <fullName evidence="2">Uncharacterized protein</fullName>
    </submittedName>
</protein>
<organism evidence="2 3">
    <name type="scientific">Opisthorchis viverrini</name>
    <name type="common">Southeast Asian liver fluke</name>
    <dbReference type="NCBI Taxonomy" id="6198"/>
    <lineage>
        <taxon>Eukaryota</taxon>
        <taxon>Metazoa</taxon>
        <taxon>Spiralia</taxon>
        <taxon>Lophotrochozoa</taxon>
        <taxon>Platyhelminthes</taxon>
        <taxon>Trematoda</taxon>
        <taxon>Digenea</taxon>
        <taxon>Opisthorchiida</taxon>
        <taxon>Opisthorchiata</taxon>
        <taxon>Opisthorchiidae</taxon>
        <taxon>Opisthorchis</taxon>
    </lineage>
</organism>
<evidence type="ECO:0000313" key="3">
    <source>
        <dbReference type="Proteomes" id="UP000054324"/>
    </source>
</evidence>
<reference evidence="2 3" key="1">
    <citation type="submission" date="2013-11" db="EMBL/GenBank/DDBJ databases">
        <title>Opisthorchis viverrini - life in the bile duct.</title>
        <authorList>
            <person name="Young N.D."/>
            <person name="Nagarajan N."/>
            <person name="Lin S.J."/>
            <person name="Korhonen P.K."/>
            <person name="Jex A.R."/>
            <person name="Hall R.S."/>
            <person name="Safavi-Hemami H."/>
            <person name="Kaewkong W."/>
            <person name="Bertrand D."/>
            <person name="Gao S."/>
            <person name="Seet Q."/>
            <person name="Wongkham S."/>
            <person name="Teh B.T."/>
            <person name="Wongkham C."/>
            <person name="Intapan P.M."/>
            <person name="Maleewong W."/>
            <person name="Yang X."/>
            <person name="Hu M."/>
            <person name="Wang Z."/>
            <person name="Hofmann A."/>
            <person name="Sternberg P.W."/>
            <person name="Tan P."/>
            <person name="Wang J."/>
            <person name="Gasser R.B."/>
        </authorList>
    </citation>
    <scope>NUCLEOTIDE SEQUENCE [LARGE SCALE GENOMIC DNA]</scope>
</reference>
<dbReference type="KEGG" id="ovi:T265_13589"/>
<dbReference type="CTD" id="20327756"/>
<evidence type="ECO:0000256" key="1">
    <source>
        <dbReference type="SAM" id="MobiDB-lite"/>
    </source>
</evidence>
<proteinExistence type="predicted"/>
<dbReference type="RefSeq" id="XP_009167875.1">
    <property type="nucleotide sequence ID" value="XM_009169611.1"/>
</dbReference>
<gene>
    <name evidence="2" type="ORF">T265_13589</name>
</gene>
<dbReference type="GeneID" id="20327756"/>
<name>A0A074ZRB8_OPIVI</name>
<dbReference type="EMBL" id="KL596700">
    <property type="protein sequence ID" value="KER28367.1"/>
    <property type="molecule type" value="Genomic_DNA"/>
</dbReference>
<evidence type="ECO:0000313" key="2">
    <source>
        <dbReference type="EMBL" id="KER28367.1"/>
    </source>
</evidence>
<accession>A0A074ZRB8</accession>
<keyword evidence="3" id="KW-1185">Reference proteome</keyword>
<sequence>MFGKAWLICHQPPLGGAHCNPSKLLSDLKNPATFIRTPHQVIHCCTSQLVGGIPSGMIVRATTLICWRFQRHKGILDGNPARRIRRKFCSGAGRSHSTQRLDSTRRLTHQIPRRPTTVPPGFGHHQRKALR</sequence>